<protein>
    <submittedName>
        <fullName evidence="1">Uncharacterized protein</fullName>
    </submittedName>
</protein>
<dbReference type="AlphaFoldDB" id="A0A8S0ZLM9"/>
<evidence type="ECO:0000313" key="1">
    <source>
        <dbReference type="EMBL" id="CAB3234282.1"/>
    </source>
</evidence>
<reference evidence="1 2" key="1">
    <citation type="submission" date="2020-04" db="EMBL/GenBank/DDBJ databases">
        <authorList>
            <person name="Wallbank WR R."/>
            <person name="Pardo Diaz C."/>
            <person name="Kozak K."/>
            <person name="Martin S."/>
            <person name="Jiggins C."/>
            <person name="Moest M."/>
            <person name="Warren A I."/>
            <person name="Byers J.R.P. K."/>
            <person name="Montejo-Kovacevich G."/>
            <person name="Yen C E."/>
        </authorList>
    </citation>
    <scope>NUCLEOTIDE SEQUENCE [LARGE SCALE GENOMIC DNA]</scope>
</reference>
<name>A0A8S0ZLM9_ARCPL</name>
<keyword evidence="2" id="KW-1185">Reference proteome</keyword>
<dbReference type="Proteomes" id="UP000494106">
    <property type="component" value="Unassembled WGS sequence"/>
</dbReference>
<gene>
    <name evidence="1" type="ORF">APLA_LOCUS5554</name>
</gene>
<comment type="caution">
    <text evidence="1">The sequence shown here is derived from an EMBL/GenBank/DDBJ whole genome shotgun (WGS) entry which is preliminary data.</text>
</comment>
<sequence length="108" mass="11995">MGDPAPPRLRTPPAAAGFTNLNVDVEASIACRRRSDVIVIRILQIYIHLRRKCFKVVQSIGGCVLRRPRLRLCNGKERSDIPPRPIPPITKYNDIVAGVIMAVVINIS</sequence>
<evidence type="ECO:0000313" key="2">
    <source>
        <dbReference type="Proteomes" id="UP000494106"/>
    </source>
</evidence>
<dbReference type="EMBL" id="CADEBC010000481">
    <property type="protein sequence ID" value="CAB3234282.1"/>
    <property type="molecule type" value="Genomic_DNA"/>
</dbReference>
<accession>A0A8S0ZLM9</accession>
<proteinExistence type="predicted"/>
<dbReference type="OrthoDB" id="10327985at2759"/>
<organism evidence="1 2">
    <name type="scientific">Arctia plantaginis</name>
    <name type="common">Wood tiger moth</name>
    <name type="synonym">Phalaena plantaginis</name>
    <dbReference type="NCBI Taxonomy" id="874455"/>
    <lineage>
        <taxon>Eukaryota</taxon>
        <taxon>Metazoa</taxon>
        <taxon>Ecdysozoa</taxon>
        <taxon>Arthropoda</taxon>
        <taxon>Hexapoda</taxon>
        <taxon>Insecta</taxon>
        <taxon>Pterygota</taxon>
        <taxon>Neoptera</taxon>
        <taxon>Endopterygota</taxon>
        <taxon>Lepidoptera</taxon>
        <taxon>Glossata</taxon>
        <taxon>Ditrysia</taxon>
        <taxon>Noctuoidea</taxon>
        <taxon>Erebidae</taxon>
        <taxon>Arctiinae</taxon>
        <taxon>Arctia</taxon>
    </lineage>
</organism>